<dbReference type="SUPFAM" id="SSF54909">
    <property type="entry name" value="Dimeric alpha+beta barrel"/>
    <property type="match status" value="1"/>
</dbReference>
<evidence type="ECO:0000259" key="2">
    <source>
        <dbReference type="Pfam" id="PF03795"/>
    </source>
</evidence>
<dbReference type="PANTHER" id="PTHR37828">
    <property type="entry name" value="GSR2449 PROTEIN"/>
    <property type="match status" value="1"/>
</dbReference>
<dbReference type="EMBL" id="JBHSIT010000022">
    <property type="protein sequence ID" value="MFC4913997.1"/>
    <property type="molecule type" value="Genomic_DNA"/>
</dbReference>
<feature type="domain" description="YCII-related" evidence="2">
    <location>
        <begin position="5"/>
        <end position="82"/>
    </location>
</feature>
<reference evidence="4" key="1">
    <citation type="journal article" date="2019" name="Int. J. Syst. Evol. Microbiol.">
        <title>The Global Catalogue of Microorganisms (GCM) 10K type strain sequencing project: providing services to taxonomists for standard genome sequencing and annotation.</title>
        <authorList>
            <consortium name="The Broad Institute Genomics Platform"/>
            <consortium name="The Broad Institute Genome Sequencing Center for Infectious Disease"/>
            <person name="Wu L."/>
            <person name="Ma J."/>
        </authorList>
    </citation>
    <scope>NUCLEOTIDE SEQUENCE [LARGE SCALE GENOMIC DNA]</scope>
    <source>
        <strain evidence="4">KLKA75</strain>
    </source>
</reference>
<evidence type="ECO:0000313" key="4">
    <source>
        <dbReference type="Proteomes" id="UP001595872"/>
    </source>
</evidence>
<comment type="similarity">
    <text evidence="1">Belongs to the YciI family.</text>
</comment>
<dbReference type="RefSeq" id="WP_378265466.1">
    <property type="nucleotide sequence ID" value="NZ_JBHSIT010000022.1"/>
</dbReference>
<dbReference type="PANTHER" id="PTHR37828:SF1">
    <property type="entry name" value="YCII-RELATED DOMAIN-CONTAINING PROTEIN"/>
    <property type="match status" value="1"/>
</dbReference>
<comment type="caution">
    <text evidence="3">The sequence shown here is derived from an EMBL/GenBank/DDBJ whole genome shotgun (WGS) entry which is preliminary data.</text>
</comment>
<dbReference type="Proteomes" id="UP001595872">
    <property type="component" value="Unassembled WGS sequence"/>
</dbReference>
<protein>
    <submittedName>
        <fullName evidence="3">YciI family protein</fullName>
    </submittedName>
</protein>
<dbReference type="Gene3D" id="3.30.70.1060">
    <property type="entry name" value="Dimeric alpha+beta barrel"/>
    <property type="match status" value="1"/>
</dbReference>
<keyword evidence="4" id="KW-1185">Reference proteome</keyword>
<organism evidence="3 4">
    <name type="scientific">Actinomadura gamaensis</name>
    <dbReference type="NCBI Taxonomy" id="1763541"/>
    <lineage>
        <taxon>Bacteria</taxon>
        <taxon>Bacillati</taxon>
        <taxon>Actinomycetota</taxon>
        <taxon>Actinomycetes</taxon>
        <taxon>Streptosporangiales</taxon>
        <taxon>Thermomonosporaceae</taxon>
        <taxon>Actinomadura</taxon>
    </lineage>
</organism>
<sequence>MLHVLRLTYTASESDAAPHVPGHVAFLERHHAAGTFLLSGQTVPTEDGGVVLAAGGLDADAVRRLTDEDPFVQAGVARYDIATVTPGRVHPALKELLADGGGKTS</sequence>
<dbReference type="InterPro" id="IPR005545">
    <property type="entry name" value="YCII"/>
</dbReference>
<accession>A0ABV9UBK8</accession>
<name>A0ABV9UBK8_9ACTN</name>
<evidence type="ECO:0000256" key="1">
    <source>
        <dbReference type="ARBA" id="ARBA00007689"/>
    </source>
</evidence>
<gene>
    <name evidence="3" type="ORF">ACFPCY_42395</name>
</gene>
<evidence type="ECO:0000313" key="3">
    <source>
        <dbReference type="EMBL" id="MFC4913997.1"/>
    </source>
</evidence>
<dbReference type="InterPro" id="IPR011008">
    <property type="entry name" value="Dimeric_a/b-barrel"/>
</dbReference>
<proteinExistence type="inferred from homology"/>
<dbReference type="Pfam" id="PF03795">
    <property type="entry name" value="YCII"/>
    <property type="match status" value="1"/>
</dbReference>